<dbReference type="Proteomes" id="UP000008281">
    <property type="component" value="Unassembled WGS sequence"/>
</dbReference>
<accession>E3NGJ3</accession>
<keyword evidence="1" id="KW-1133">Transmembrane helix</keyword>
<reference evidence="2" key="1">
    <citation type="submission" date="2007-07" db="EMBL/GenBank/DDBJ databases">
        <title>PCAP assembly of the Caenorhabditis remanei genome.</title>
        <authorList>
            <consortium name="The Caenorhabditis remanei Sequencing Consortium"/>
            <person name="Wilson R.K."/>
        </authorList>
    </citation>
    <scope>NUCLEOTIDE SEQUENCE [LARGE SCALE GENOMIC DNA]</scope>
    <source>
        <strain evidence="2">PB4641</strain>
    </source>
</reference>
<keyword evidence="3" id="KW-1185">Reference proteome</keyword>
<sequence>MVIMIATYIVVVIEIRRRGYHITVRKWLTLIGILLINVLLIIIPIIVIQCSLSNYTNEKLGWSCWLTSIAIGALFLLEFFRIRVKRQCIAT</sequence>
<proteinExistence type="predicted"/>
<dbReference type="InterPro" id="IPR009545">
    <property type="entry name" value="Claudin-like"/>
</dbReference>
<name>E3NGJ3_CAERE</name>
<gene>
    <name evidence="2" type="ORF">CRE_30477</name>
</gene>
<evidence type="ECO:0008006" key="4">
    <source>
        <dbReference type="Google" id="ProtNLM"/>
    </source>
</evidence>
<organism evidence="3">
    <name type="scientific">Caenorhabditis remanei</name>
    <name type="common">Caenorhabditis vulgaris</name>
    <dbReference type="NCBI Taxonomy" id="31234"/>
    <lineage>
        <taxon>Eukaryota</taxon>
        <taxon>Metazoa</taxon>
        <taxon>Ecdysozoa</taxon>
        <taxon>Nematoda</taxon>
        <taxon>Chromadorea</taxon>
        <taxon>Rhabditida</taxon>
        <taxon>Rhabditina</taxon>
        <taxon>Rhabditomorpha</taxon>
        <taxon>Rhabditoidea</taxon>
        <taxon>Rhabditidae</taxon>
        <taxon>Peloderinae</taxon>
        <taxon>Caenorhabditis</taxon>
    </lineage>
</organism>
<dbReference type="HOGENOM" id="CLU_2429151_0_0_1"/>
<evidence type="ECO:0000313" key="3">
    <source>
        <dbReference type="Proteomes" id="UP000008281"/>
    </source>
</evidence>
<dbReference type="Pfam" id="PF06653">
    <property type="entry name" value="Claudin_3"/>
    <property type="match status" value="1"/>
</dbReference>
<feature type="transmembrane region" description="Helical" evidence="1">
    <location>
        <begin position="60"/>
        <end position="80"/>
    </location>
</feature>
<dbReference type="AlphaFoldDB" id="E3NGJ3"/>
<dbReference type="EMBL" id="DS268655">
    <property type="protein sequence ID" value="EFO97115.1"/>
    <property type="molecule type" value="Genomic_DNA"/>
</dbReference>
<protein>
    <recommendedName>
        <fullName evidence="4">G-protein coupled receptors family 2 profile 2 domain-containing protein</fullName>
    </recommendedName>
</protein>
<evidence type="ECO:0000256" key="1">
    <source>
        <dbReference type="SAM" id="Phobius"/>
    </source>
</evidence>
<keyword evidence="1" id="KW-0472">Membrane</keyword>
<dbReference type="InParanoid" id="E3NGJ3"/>
<evidence type="ECO:0000313" key="2">
    <source>
        <dbReference type="EMBL" id="EFO97115.1"/>
    </source>
</evidence>
<feature type="transmembrane region" description="Helical" evidence="1">
    <location>
        <begin position="27"/>
        <end position="48"/>
    </location>
</feature>
<keyword evidence="1" id="KW-0812">Transmembrane</keyword>